<evidence type="ECO:0000313" key="2">
    <source>
        <dbReference type="EMBL" id="EMI52456.1"/>
    </source>
</evidence>
<dbReference type="PANTHER" id="PTHR37946">
    <property type="entry name" value="SLL1969 PROTEIN"/>
    <property type="match status" value="1"/>
</dbReference>
<protein>
    <submittedName>
        <fullName evidence="2">Triacylglycerol lipase</fullName>
    </submittedName>
</protein>
<proteinExistence type="predicted"/>
<dbReference type="Pfam" id="PF24096">
    <property type="entry name" value="DUF7379"/>
    <property type="match status" value="1"/>
</dbReference>
<dbReference type="PATRIC" id="fig|1263870.3.peg.6534"/>
<reference evidence="2 3" key="1">
    <citation type="journal article" date="2013" name="Mar. Genomics">
        <title>Expression of sulfatases in Rhodopirellula baltica and the diversity of sulfatases in the genus Rhodopirellula.</title>
        <authorList>
            <person name="Wegner C.E."/>
            <person name="Richter-Heitmann T."/>
            <person name="Klindworth A."/>
            <person name="Klockow C."/>
            <person name="Richter M."/>
            <person name="Achstetter T."/>
            <person name="Glockner F.O."/>
            <person name="Harder J."/>
        </authorList>
    </citation>
    <scope>NUCLEOTIDE SEQUENCE [LARGE SCALE GENOMIC DNA]</scope>
    <source>
        <strain evidence="2 3">SM41</strain>
    </source>
</reference>
<dbReference type="InterPro" id="IPR055803">
    <property type="entry name" value="DUF7379"/>
</dbReference>
<dbReference type="InterPro" id="IPR029058">
    <property type="entry name" value="AB_hydrolase_fold"/>
</dbReference>
<dbReference type="PANTHER" id="PTHR37946:SF1">
    <property type="entry name" value="SLL1969 PROTEIN"/>
    <property type="match status" value="1"/>
</dbReference>
<organism evidence="2 3">
    <name type="scientific">Rhodopirellula sallentina SM41</name>
    <dbReference type="NCBI Taxonomy" id="1263870"/>
    <lineage>
        <taxon>Bacteria</taxon>
        <taxon>Pseudomonadati</taxon>
        <taxon>Planctomycetota</taxon>
        <taxon>Planctomycetia</taxon>
        <taxon>Pirellulales</taxon>
        <taxon>Pirellulaceae</taxon>
        <taxon>Rhodopirellula</taxon>
    </lineage>
</organism>
<gene>
    <name evidence="2" type="ORF">RSSM_06168</name>
</gene>
<dbReference type="SUPFAM" id="SSF53474">
    <property type="entry name" value="alpha/beta-Hydrolases"/>
    <property type="match status" value="1"/>
</dbReference>
<dbReference type="Proteomes" id="UP000011885">
    <property type="component" value="Unassembled WGS sequence"/>
</dbReference>
<dbReference type="Gene3D" id="3.40.50.1820">
    <property type="entry name" value="alpha/beta hydrolase"/>
    <property type="match status" value="1"/>
</dbReference>
<sequence length="447" mass="48471">MRIDMQSQTDVLTNTDLSPPTIGSIIRLRLLPLVGVMLLVATANVLAQDSVDPASVDVVPTESSIVWGDDDVDIKLKADADGNVRLREFVRLLRTGKPTSDQQPLEALLPDMEVNLNRFSTRALLAGANAGLQGKGTLTIEQDSDGSDVLRLRCDLKFLKTERPEFDPTMQLDPPTETVDPIVVLFLHGFHGTTESFQAIRDHFREEGLRTGCIHYDDHVSVATSAEKVAALVKSEFANDTSVRLALVGHSMGGLVAREWVENPALTSPTITHLITVGTPHGGSEWAEVTPLPDLLVNGRFTTDTVLGVLTDRSTTPSAMDLRPDSAFLTELASRPRCEGVRYTTIIGTGSPIDETTLQNIRKQLVTEKQKGTGGILQARLTRLVEQFDAVCSGEGDGVVSIEQAKIPGVTDIVMVDCSHWEFFDSPQPGELSPVWEAIAECVASAE</sequence>
<dbReference type="EMBL" id="ANOH01000431">
    <property type="protein sequence ID" value="EMI52456.1"/>
    <property type="molecule type" value="Genomic_DNA"/>
</dbReference>
<name>M5U3L5_9BACT</name>
<evidence type="ECO:0000313" key="3">
    <source>
        <dbReference type="Proteomes" id="UP000011885"/>
    </source>
</evidence>
<feature type="domain" description="DUF7379" evidence="1">
    <location>
        <begin position="184"/>
        <end position="298"/>
    </location>
</feature>
<accession>M5U3L5</accession>
<dbReference type="AlphaFoldDB" id="M5U3L5"/>
<keyword evidence="3" id="KW-1185">Reference proteome</keyword>
<comment type="caution">
    <text evidence="2">The sequence shown here is derived from an EMBL/GenBank/DDBJ whole genome shotgun (WGS) entry which is preliminary data.</text>
</comment>
<evidence type="ECO:0000259" key="1">
    <source>
        <dbReference type="Pfam" id="PF24096"/>
    </source>
</evidence>